<dbReference type="EMBL" id="OOGT01000123">
    <property type="protein sequence ID" value="SPL71289.1"/>
    <property type="molecule type" value="Genomic_DNA"/>
</dbReference>
<evidence type="ECO:0000256" key="3">
    <source>
        <dbReference type="ARBA" id="ARBA00022723"/>
    </source>
</evidence>
<accession>A0A2U3N155</accession>
<dbReference type="Gene3D" id="3.40.830.10">
    <property type="entry name" value="LigB-like"/>
    <property type="match status" value="1"/>
</dbReference>
<keyword evidence="4" id="KW-0862">Zinc</keyword>
<comment type="cofactor">
    <cofactor evidence="1">
        <name>Zn(2+)</name>
        <dbReference type="ChEBI" id="CHEBI:29105"/>
    </cofactor>
</comment>
<dbReference type="PIRSF" id="PIRSF006157">
    <property type="entry name" value="Doxgns_DODA"/>
    <property type="match status" value="1"/>
</dbReference>
<dbReference type="PANTHER" id="PTHR30096:SF0">
    <property type="entry name" value="4,5-DOPA DIOXYGENASE EXTRADIOL-LIKE PROTEIN"/>
    <property type="match status" value="1"/>
</dbReference>
<evidence type="ECO:0000313" key="8">
    <source>
        <dbReference type="Proteomes" id="UP000245974"/>
    </source>
</evidence>
<dbReference type="GO" id="GO:0008198">
    <property type="term" value="F:ferrous iron binding"/>
    <property type="evidence" value="ECO:0007669"/>
    <property type="project" value="InterPro"/>
</dbReference>
<dbReference type="PANTHER" id="PTHR30096">
    <property type="entry name" value="4,5-DOPA DIOXYGENASE EXTRADIOL-LIKE PROTEIN"/>
    <property type="match status" value="1"/>
</dbReference>
<organism evidence="7 8">
    <name type="scientific">Acinetobacter stercoris</name>
    <dbReference type="NCBI Taxonomy" id="2126983"/>
    <lineage>
        <taxon>Bacteria</taxon>
        <taxon>Pseudomonadati</taxon>
        <taxon>Pseudomonadota</taxon>
        <taxon>Gammaproteobacteria</taxon>
        <taxon>Moraxellales</taxon>
        <taxon>Moraxellaceae</taxon>
        <taxon>Acinetobacter</taxon>
    </lineage>
</organism>
<evidence type="ECO:0000313" key="7">
    <source>
        <dbReference type="EMBL" id="SPL71289.1"/>
    </source>
</evidence>
<keyword evidence="5" id="KW-0560">Oxidoreductase</keyword>
<evidence type="ECO:0000256" key="2">
    <source>
        <dbReference type="ARBA" id="ARBA00007581"/>
    </source>
</evidence>
<keyword evidence="7" id="KW-0223">Dioxygenase</keyword>
<evidence type="ECO:0000256" key="5">
    <source>
        <dbReference type="ARBA" id="ARBA00023002"/>
    </source>
</evidence>
<dbReference type="GO" id="GO:0016702">
    <property type="term" value="F:oxidoreductase activity, acting on single donors with incorporation of molecular oxygen, incorporation of two atoms of oxygen"/>
    <property type="evidence" value="ECO:0007669"/>
    <property type="project" value="UniProtKB-ARBA"/>
</dbReference>
<dbReference type="NCBIfam" id="NF007914">
    <property type="entry name" value="PRK10628.1"/>
    <property type="match status" value="1"/>
</dbReference>
<protein>
    <submittedName>
        <fullName evidence="7">LigB family dioxygenase</fullName>
    </submittedName>
</protein>
<dbReference type="Pfam" id="PF02900">
    <property type="entry name" value="LigB"/>
    <property type="match status" value="1"/>
</dbReference>
<dbReference type="FunCoup" id="A0A2U3N155">
    <property type="interactions" value="229"/>
</dbReference>
<comment type="similarity">
    <text evidence="2">Belongs to the DODA-type extradiol aromatic ring-opening dioxygenase family.</text>
</comment>
<dbReference type="CDD" id="cd07363">
    <property type="entry name" value="45_DOPA_Dioxygenase"/>
    <property type="match status" value="1"/>
</dbReference>
<keyword evidence="3" id="KW-0479">Metal-binding</keyword>
<name>A0A2U3N155_9GAMM</name>
<dbReference type="SUPFAM" id="SSF53213">
    <property type="entry name" value="LigB-like"/>
    <property type="match status" value="1"/>
</dbReference>
<dbReference type="Proteomes" id="UP000245974">
    <property type="component" value="Unassembled WGS sequence"/>
</dbReference>
<gene>
    <name evidence="7" type="ORF">KPC_2467</name>
</gene>
<dbReference type="InterPro" id="IPR004183">
    <property type="entry name" value="Xdiol_dOase_suB"/>
</dbReference>
<proteinExistence type="inferred from homology"/>
<reference evidence="8" key="1">
    <citation type="submission" date="2018-03" db="EMBL/GenBank/DDBJ databases">
        <authorList>
            <person name="Blom J."/>
        </authorList>
    </citation>
    <scope>NUCLEOTIDE SEQUENCE [LARGE SCALE GENOMIC DNA]</scope>
    <source>
        <strain evidence="8">KPC-SM-21</strain>
    </source>
</reference>
<dbReference type="GO" id="GO:0008270">
    <property type="term" value="F:zinc ion binding"/>
    <property type="evidence" value="ECO:0007669"/>
    <property type="project" value="InterPro"/>
</dbReference>
<dbReference type="InterPro" id="IPR014436">
    <property type="entry name" value="Extradiol_dOase_DODA"/>
</dbReference>
<keyword evidence="8" id="KW-1185">Reference proteome</keyword>
<sequence length="282" mass="32177">MDNFDLEQRDNDQLSQSSTLPMPVLFLGHGSPMNAIIENEFSISWKKLGKSLVKPKAILCISAHWITQKGTAVTAMQKPRTIHDFGGFPQALFDLQYPAEGSKKLAKEVISSIRITKVQADFSWGLDHGTWSILHHMYPEADIPVVQLSLDYGQTALFHYQLGQELRKLRRQGVLIMASGNMIHNLHLIAWEKRHLNEYGYDWAIEANEKMKVALVEKKHRVLLDWQNQGTAFENAIPTPDHYYPMLYVLGIQEPQDQLTIFNDRLVGGSLGMTSFRLDFQT</sequence>
<dbReference type="AlphaFoldDB" id="A0A2U3N155"/>
<dbReference type="OrthoDB" id="9790889at2"/>
<evidence type="ECO:0000259" key="6">
    <source>
        <dbReference type="Pfam" id="PF02900"/>
    </source>
</evidence>
<dbReference type="RefSeq" id="WP_121974715.1">
    <property type="nucleotide sequence ID" value="NZ_OOGT01000123.1"/>
</dbReference>
<feature type="domain" description="Extradiol ring-cleavage dioxygenase class III enzyme subunit B" evidence="6">
    <location>
        <begin position="52"/>
        <end position="254"/>
    </location>
</feature>
<dbReference type="InParanoid" id="A0A2U3N155"/>
<evidence type="ECO:0000256" key="4">
    <source>
        <dbReference type="ARBA" id="ARBA00022833"/>
    </source>
</evidence>
<evidence type="ECO:0000256" key="1">
    <source>
        <dbReference type="ARBA" id="ARBA00001947"/>
    </source>
</evidence>